<proteinExistence type="predicted"/>
<feature type="domain" description="CxC2-like cysteine cluster KDZ transposase-associated" evidence="1">
    <location>
        <begin position="182"/>
        <end position="257"/>
    </location>
</feature>
<dbReference type="EMBL" id="JBJQND010000016">
    <property type="protein sequence ID" value="KAL3847935.1"/>
    <property type="molecule type" value="Genomic_DNA"/>
</dbReference>
<sequence length="902" mass="103729">MGRFFKKFPRFKKIVYHGTRRRTEYVRFSVPRSSSVPTPVHSSGVQSAATEFESIPSSSASSIHASYDDTGEGPLTRYQSKRQKLAEAWSALRANLLDARVEEMSPATHKCSKCCKEEQEIIRCLDCSTFAYYCPMCCNEVHQTVLFHTPQLWKGRLFVPFVTRSEDILRRKDHEVCTSSYLRFLCVIDFKGTQHRVKVQFCHCEKEAVTILRYGLWPATPELPKVAIHIDLMEQATMLQLEGQLSLRAFCDALSSMNKYQIHDLREVENIYRLIIGDCSNEYRYHSTIFKSGRNLIGQLDFGKCPPCSQGFTKVICMDANFGLVHKQSSGIGQGLMKARHENTYFMNQDQVDSFVDSYNDPKRSEGCSSFQAGNILRSKIKNSKLDVTGIFGSVCKHDFPLLFCNMRHGERLSYAVNLLENFIHEGQKEEKVIAIYDIACMLHKHLKKNVKNDILDWVSFCVPVFHSFAHNMSCQLQYGQRNVTGTGLTDGEGMERLWSYLRCFSKITKEMNLDNRQDLLVDALFYYSEKLKLKLCSRLEQKHLHAIEQKTSALESLKMLTHASMEEISQWANTKKSKSQMQSKYVKGGELTSVEKYCSSLFQFYQTRDKINALPENAQEDESMLKSELERLEKNLVLVEKKMKITERWTVTSENFQFNLKCGREKRKTSLIKILKDSAAERTFLLSLMKKYADGQDIAIRVGRKLQQTNHKINQRLKELNELDASKLNFADVCTPSSQIYQPVEDTVSPLKLQAIDCYTSYLRAEEEIALSSVEMKAYLAWAYRQDKIIMDEISSLQDVEKSRSIFGKTNCLLLLKLQYEKLIENASQKFSPYTEIQHNKMPVMEHVMECMNISSFQSSVSDDELQDINQLLEVYDAKVDDVEIDANIVDDTDAESDLDS</sequence>
<protein>
    <recommendedName>
        <fullName evidence="1">CxC2-like cysteine cluster KDZ transposase-associated domain-containing protein</fullName>
    </recommendedName>
</protein>
<dbReference type="InterPro" id="IPR040521">
    <property type="entry name" value="KDZ"/>
</dbReference>
<dbReference type="PANTHER" id="PTHR33096">
    <property type="entry name" value="CXC2 DOMAIN-CONTAINING PROTEIN"/>
    <property type="match status" value="1"/>
</dbReference>
<dbReference type="Pfam" id="PF18758">
    <property type="entry name" value="KDZ"/>
    <property type="match status" value="1"/>
</dbReference>
<evidence type="ECO:0000313" key="3">
    <source>
        <dbReference type="Proteomes" id="UP001634394"/>
    </source>
</evidence>
<keyword evidence="3" id="KW-1185">Reference proteome</keyword>
<dbReference type="Proteomes" id="UP001634394">
    <property type="component" value="Unassembled WGS sequence"/>
</dbReference>
<accession>A0ABD3UG58</accession>
<dbReference type="PANTHER" id="PTHR33096:SF1">
    <property type="entry name" value="CXC1-LIKE CYSTEINE CLUSTER ASSOCIATED WITH KDZ TRANSPOSASES DOMAIN-CONTAINING PROTEIN"/>
    <property type="match status" value="1"/>
</dbReference>
<reference evidence="2 3" key="1">
    <citation type="submission" date="2024-11" db="EMBL/GenBank/DDBJ databases">
        <title>Chromosome-level genome assembly of the freshwater bivalve Anodonta woodiana.</title>
        <authorList>
            <person name="Chen X."/>
        </authorList>
    </citation>
    <scope>NUCLEOTIDE SEQUENCE [LARGE SCALE GENOMIC DNA]</scope>
    <source>
        <strain evidence="2">MN2024</strain>
        <tissue evidence="2">Gills</tissue>
    </source>
</reference>
<dbReference type="AlphaFoldDB" id="A0ABD3UG58"/>
<dbReference type="Pfam" id="PF18803">
    <property type="entry name" value="CxC2"/>
    <property type="match status" value="1"/>
</dbReference>
<evidence type="ECO:0000313" key="2">
    <source>
        <dbReference type="EMBL" id="KAL3847935.1"/>
    </source>
</evidence>
<comment type="caution">
    <text evidence="2">The sequence shown here is derived from an EMBL/GenBank/DDBJ whole genome shotgun (WGS) entry which is preliminary data.</text>
</comment>
<organism evidence="2 3">
    <name type="scientific">Sinanodonta woodiana</name>
    <name type="common">Chinese pond mussel</name>
    <name type="synonym">Anodonta woodiana</name>
    <dbReference type="NCBI Taxonomy" id="1069815"/>
    <lineage>
        <taxon>Eukaryota</taxon>
        <taxon>Metazoa</taxon>
        <taxon>Spiralia</taxon>
        <taxon>Lophotrochozoa</taxon>
        <taxon>Mollusca</taxon>
        <taxon>Bivalvia</taxon>
        <taxon>Autobranchia</taxon>
        <taxon>Heteroconchia</taxon>
        <taxon>Palaeoheterodonta</taxon>
        <taxon>Unionida</taxon>
        <taxon>Unionoidea</taxon>
        <taxon>Unionidae</taxon>
        <taxon>Unioninae</taxon>
        <taxon>Sinanodonta</taxon>
    </lineage>
</organism>
<gene>
    <name evidence="2" type="ORF">ACJMK2_018825</name>
</gene>
<name>A0ABD3UG58_SINWO</name>
<evidence type="ECO:0000259" key="1">
    <source>
        <dbReference type="Pfam" id="PF18803"/>
    </source>
</evidence>
<dbReference type="InterPro" id="IPR041457">
    <property type="entry name" value="CxC2_KDZ-assoc"/>
</dbReference>